<dbReference type="EMBL" id="CDMC01000008">
    <property type="protein sequence ID" value="CEL06680.1"/>
    <property type="molecule type" value="Genomic_DNA"/>
</dbReference>
<accession>A0A0U5G8G7</accession>
<dbReference type="AlphaFoldDB" id="A0A0U5G8G7"/>
<keyword evidence="2" id="KW-1185">Reference proteome</keyword>
<dbReference type="OrthoDB" id="4436899at2759"/>
<reference evidence="2" key="1">
    <citation type="journal article" date="2016" name="Genome Announc.">
        <title>Draft genome sequences of fungus Aspergillus calidoustus.</title>
        <authorList>
            <person name="Horn F."/>
            <person name="Linde J."/>
            <person name="Mattern D.J."/>
            <person name="Walther G."/>
            <person name="Guthke R."/>
            <person name="Scherlach K."/>
            <person name="Martin K."/>
            <person name="Brakhage A.A."/>
            <person name="Petzke L."/>
            <person name="Valiante V."/>
        </authorList>
    </citation>
    <scope>NUCLEOTIDE SEQUENCE [LARGE SCALE GENOMIC DNA]</scope>
    <source>
        <strain evidence="2">SF006504</strain>
    </source>
</reference>
<dbReference type="STRING" id="454130.A0A0U5G8G7"/>
<evidence type="ECO:0000313" key="1">
    <source>
        <dbReference type="EMBL" id="CEL06680.1"/>
    </source>
</evidence>
<name>A0A0U5G8G7_ASPCI</name>
<proteinExistence type="predicted"/>
<sequence>MSSAALRGRLRSLWASLTDPRMDQCLESENVVPSKFLTDNNIILTFHDFRFSNTPEGNLNTKPPLLFLLRTRNIIIEHPIDFNDEFFTMAKDEWFLEEDPWPATQVPKIFIHEPMPFYRGSSLAHYIENWAMDWYPRRLPSGYPNLATLCGIHCVANPHALNVETRGFWRPLLPHMILLGVQSCKGIANTISLDELTPIVTAMRCRAHQPALFDEDAVLVGGVTQSEDSNPEPDREDKLAFKGEKRFPVVMVSLVGPQHVRVIYACMDGMRLSIRMSACHIIQPTDEGVIHNIAGVLLSEPLVESTEQDQEGHG</sequence>
<protein>
    <submittedName>
        <fullName evidence="1">Uncharacterized protein</fullName>
    </submittedName>
</protein>
<evidence type="ECO:0000313" key="2">
    <source>
        <dbReference type="Proteomes" id="UP000054771"/>
    </source>
</evidence>
<gene>
    <name evidence="1" type="ORF">ASPCAL09852</name>
</gene>
<organism evidence="1 2">
    <name type="scientific">Aspergillus calidoustus</name>
    <dbReference type="NCBI Taxonomy" id="454130"/>
    <lineage>
        <taxon>Eukaryota</taxon>
        <taxon>Fungi</taxon>
        <taxon>Dikarya</taxon>
        <taxon>Ascomycota</taxon>
        <taxon>Pezizomycotina</taxon>
        <taxon>Eurotiomycetes</taxon>
        <taxon>Eurotiomycetidae</taxon>
        <taxon>Eurotiales</taxon>
        <taxon>Aspergillaceae</taxon>
        <taxon>Aspergillus</taxon>
        <taxon>Aspergillus subgen. Nidulantes</taxon>
    </lineage>
</organism>
<dbReference type="Proteomes" id="UP000054771">
    <property type="component" value="Unassembled WGS sequence"/>
</dbReference>